<dbReference type="NCBIfam" id="TIGR02595">
    <property type="entry name" value="PEP_CTERM"/>
    <property type="match status" value="1"/>
</dbReference>
<dbReference type="Pfam" id="PF07589">
    <property type="entry name" value="PEP-CTERM"/>
    <property type="match status" value="1"/>
</dbReference>
<organism evidence="3 4">
    <name type="scientific">Sphingomonas glaciei</name>
    <dbReference type="NCBI Taxonomy" id="2938948"/>
    <lineage>
        <taxon>Bacteria</taxon>
        <taxon>Pseudomonadati</taxon>
        <taxon>Pseudomonadota</taxon>
        <taxon>Alphaproteobacteria</taxon>
        <taxon>Sphingomonadales</taxon>
        <taxon>Sphingomonadaceae</taxon>
        <taxon>Sphingomonas</taxon>
    </lineage>
</organism>
<accession>A0ABY5MW68</accession>
<dbReference type="NCBIfam" id="NF035944">
    <property type="entry name" value="PEPxxWA-CTERM"/>
    <property type="match status" value="1"/>
</dbReference>
<name>A0ABY5MW68_9SPHN</name>
<reference evidence="3 4" key="1">
    <citation type="submission" date="2022-05" db="EMBL/GenBank/DDBJ databases">
        <title>S8-45 Sphingomonas ultraviolaceadurans.</title>
        <authorList>
            <person name="Liu Y."/>
        </authorList>
    </citation>
    <scope>NUCLEOTIDE SEQUENCE [LARGE SCALE GENOMIC DNA]</scope>
    <source>
        <strain evidence="3 4">S8-45</strain>
    </source>
</reference>
<evidence type="ECO:0000256" key="1">
    <source>
        <dbReference type="SAM" id="SignalP"/>
    </source>
</evidence>
<gene>
    <name evidence="3" type="ORF">M1K48_10495</name>
</gene>
<dbReference type="RefSeq" id="WP_249455042.1">
    <property type="nucleotide sequence ID" value="NZ_CP097253.1"/>
</dbReference>
<evidence type="ECO:0000313" key="4">
    <source>
        <dbReference type="Proteomes" id="UP000831921"/>
    </source>
</evidence>
<feature type="chain" id="PRO_5045307003" evidence="1">
    <location>
        <begin position="23"/>
        <end position="202"/>
    </location>
</feature>
<sequence length="202" mass="20456">MGKFLALSAAAALLTSAAPAAAADFSYAGTLAGPNSVQLTTFVVGSPSTVTFRTYSFAGGTNAAGTVIGRGGFDPILTLFDSNGLLIDENDDGESNVGTDPLTSERADSFLRALLGPGSYTVALSAFSNFANGPNLSNGFENDGSFDGRSSAYAFDILGVNSAVQVGAVPEPGTWALMLVGFGAIGASLRRRRRVIAVAAAT</sequence>
<evidence type="ECO:0000259" key="2">
    <source>
        <dbReference type="Pfam" id="PF07589"/>
    </source>
</evidence>
<proteinExistence type="predicted"/>
<feature type="signal peptide" evidence="1">
    <location>
        <begin position="1"/>
        <end position="22"/>
    </location>
</feature>
<keyword evidence="4" id="KW-1185">Reference proteome</keyword>
<protein>
    <submittedName>
        <fullName evidence="3">DVUA0089 family protein</fullName>
    </submittedName>
</protein>
<feature type="domain" description="Ice-binding protein C-terminal" evidence="2">
    <location>
        <begin position="168"/>
        <end position="192"/>
    </location>
</feature>
<evidence type="ECO:0000313" key="3">
    <source>
        <dbReference type="EMBL" id="UUR07368.1"/>
    </source>
</evidence>
<dbReference type="InterPro" id="IPR013424">
    <property type="entry name" value="Ice-binding_C"/>
</dbReference>
<dbReference type="Proteomes" id="UP000831921">
    <property type="component" value="Chromosome"/>
</dbReference>
<keyword evidence="1" id="KW-0732">Signal</keyword>
<dbReference type="NCBIfam" id="NF038127">
    <property type="entry name" value="FDP_fam"/>
    <property type="match status" value="1"/>
</dbReference>
<dbReference type="EMBL" id="CP097253">
    <property type="protein sequence ID" value="UUR07368.1"/>
    <property type="molecule type" value="Genomic_DNA"/>
</dbReference>